<accession>A0ABX4QXV5</accession>
<keyword evidence="5" id="KW-1185">Reference proteome</keyword>
<dbReference type="Pfam" id="PF10648">
    <property type="entry name" value="Gmad2"/>
    <property type="match status" value="1"/>
</dbReference>
<evidence type="ECO:0000259" key="3">
    <source>
        <dbReference type="Pfam" id="PF10648"/>
    </source>
</evidence>
<organism evidence="4 5">
    <name type="scientific">Nocardioides alpinus</name>
    <dbReference type="NCBI Taxonomy" id="748909"/>
    <lineage>
        <taxon>Bacteria</taxon>
        <taxon>Bacillati</taxon>
        <taxon>Actinomycetota</taxon>
        <taxon>Actinomycetes</taxon>
        <taxon>Propionibacteriales</taxon>
        <taxon>Nocardioidaceae</taxon>
        <taxon>Nocardioides</taxon>
    </lineage>
</organism>
<gene>
    <name evidence="4" type="ORF">CXG46_10310</name>
</gene>
<sequence>MRDAAVAMSTDRSWWTALAAALAVVGALAGCTSTGTEADAPSPPPSQAPSATSTQDDPTPAAEPGEERTSGRLGAAAAPPTGLVYYAGRRARTGELLLFAEQSTFDGRGDLLPATREATGGAPVDPDYTSLWSGGAIASVRLFWDGDEGYYRVRLRDGRRTRRPAGTSMREAHLAIQQVVWTLHSVGGIRAPVRFSTGRDDDPVTDLLGVPATGPDDTYLAAHHSGVLSAVNILTPADGSPVDGVVEVSGLAESFEGTVGVRVRDQRGRVVLEDGAQAEQCCGRLFPWTYVLDTTGWPSGTYTLEALTDDPVGIAQGSDGPEIETKTITIDQTE</sequence>
<feature type="domain" description="Bacterial spore germination immunoglobulin-like" evidence="3">
    <location>
        <begin position="231"/>
        <end position="312"/>
    </location>
</feature>
<evidence type="ECO:0000256" key="1">
    <source>
        <dbReference type="SAM" id="MobiDB-lite"/>
    </source>
</evidence>
<dbReference type="InterPro" id="IPR018911">
    <property type="entry name" value="Gmad2_Ig-like_dom"/>
</dbReference>
<feature type="region of interest" description="Disordered" evidence="1">
    <location>
        <begin position="33"/>
        <end position="76"/>
    </location>
</feature>
<feature type="signal peptide" evidence="2">
    <location>
        <begin position="1"/>
        <end position="29"/>
    </location>
</feature>
<reference evidence="4 5" key="1">
    <citation type="submission" date="2017-12" db="EMBL/GenBank/DDBJ databases">
        <title>Pharmacopeia of the Arctic Ocean.</title>
        <authorList>
            <person name="Collins E."/>
            <person name="Ducluzeau A.-L."/>
        </authorList>
    </citation>
    <scope>NUCLEOTIDE SEQUENCE [LARGE SCALE GENOMIC DNA]</scope>
    <source>
        <strain evidence="4 5">DSM 23325</strain>
    </source>
</reference>
<protein>
    <recommendedName>
        <fullName evidence="3">Bacterial spore germination immunoglobulin-like domain-containing protein</fullName>
    </recommendedName>
</protein>
<keyword evidence="2" id="KW-0732">Signal</keyword>
<comment type="caution">
    <text evidence="4">The sequence shown here is derived from an EMBL/GenBank/DDBJ whole genome shotgun (WGS) entry which is preliminary data.</text>
</comment>
<evidence type="ECO:0000313" key="5">
    <source>
        <dbReference type="Proteomes" id="UP000233565"/>
    </source>
</evidence>
<evidence type="ECO:0000313" key="4">
    <source>
        <dbReference type="EMBL" id="PKH41457.1"/>
    </source>
</evidence>
<feature type="chain" id="PRO_5047426693" description="Bacterial spore germination immunoglobulin-like domain-containing protein" evidence="2">
    <location>
        <begin position="30"/>
        <end position="334"/>
    </location>
</feature>
<evidence type="ECO:0000256" key="2">
    <source>
        <dbReference type="SAM" id="SignalP"/>
    </source>
</evidence>
<dbReference type="EMBL" id="PJBV01000015">
    <property type="protein sequence ID" value="PKH41457.1"/>
    <property type="molecule type" value="Genomic_DNA"/>
</dbReference>
<dbReference type="Proteomes" id="UP000233565">
    <property type="component" value="Unassembled WGS sequence"/>
</dbReference>
<proteinExistence type="predicted"/>
<name>A0ABX4QXV5_9ACTN</name>
<dbReference type="PROSITE" id="PS51257">
    <property type="entry name" value="PROKAR_LIPOPROTEIN"/>
    <property type="match status" value="1"/>
</dbReference>